<dbReference type="Proteomes" id="UP000838324">
    <property type="component" value="Unassembled WGS sequence"/>
</dbReference>
<organism evidence="5 6">
    <name type="scientific">Paenibacillus auburnensis</name>
    <dbReference type="NCBI Taxonomy" id="2905649"/>
    <lineage>
        <taxon>Bacteria</taxon>
        <taxon>Bacillati</taxon>
        <taxon>Bacillota</taxon>
        <taxon>Bacilli</taxon>
        <taxon>Bacillales</taxon>
        <taxon>Paenibacillaceae</taxon>
        <taxon>Paenibacillus</taxon>
    </lineage>
</organism>
<evidence type="ECO:0000259" key="4">
    <source>
        <dbReference type="PROSITE" id="PS01124"/>
    </source>
</evidence>
<dbReference type="PANTHER" id="PTHR43280">
    <property type="entry name" value="ARAC-FAMILY TRANSCRIPTIONAL REGULATOR"/>
    <property type="match status" value="1"/>
</dbReference>
<dbReference type="InterPro" id="IPR018060">
    <property type="entry name" value="HTH_AraC"/>
</dbReference>
<keyword evidence="6" id="KW-1185">Reference proteome</keyword>
<dbReference type="EMBL" id="CAKMMG010000003">
    <property type="protein sequence ID" value="CAH1207895.1"/>
    <property type="molecule type" value="Genomic_DNA"/>
</dbReference>
<dbReference type="InterPro" id="IPR018062">
    <property type="entry name" value="HTH_AraC-typ_CS"/>
</dbReference>
<feature type="domain" description="HTH araC/xylS-type" evidence="4">
    <location>
        <begin position="187"/>
        <end position="285"/>
    </location>
</feature>
<dbReference type="Pfam" id="PF12833">
    <property type="entry name" value="HTH_18"/>
    <property type="match status" value="1"/>
</dbReference>
<keyword evidence="3" id="KW-0804">Transcription</keyword>
<dbReference type="InterPro" id="IPR014710">
    <property type="entry name" value="RmlC-like_jellyroll"/>
</dbReference>
<dbReference type="InterPro" id="IPR009057">
    <property type="entry name" value="Homeodomain-like_sf"/>
</dbReference>
<evidence type="ECO:0000256" key="3">
    <source>
        <dbReference type="ARBA" id="ARBA00023163"/>
    </source>
</evidence>
<dbReference type="InterPro" id="IPR003313">
    <property type="entry name" value="AraC-bd"/>
</dbReference>
<dbReference type="InterPro" id="IPR037923">
    <property type="entry name" value="HTH-like"/>
</dbReference>
<dbReference type="SUPFAM" id="SSF46689">
    <property type="entry name" value="Homeodomain-like"/>
    <property type="match status" value="2"/>
</dbReference>
<dbReference type="PANTHER" id="PTHR43280:SF28">
    <property type="entry name" value="HTH-TYPE TRANSCRIPTIONAL ACTIVATOR RHAS"/>
    <property type="match status" value="1"/>
</dbReference>
<dbReference type="Pfam" id="PF02311">
    <property type="entry name" value="AraC_binding"/>
    <property type="match status" value="1"/>
</dbReference>
<dbReference type="PROSITE" id="PS00041">
    <property type="entry name" value="HTH_ARAC_FAMILY_1"/>
    <property type="match status" value="1"/>
</dbReference>
<evidence type="ECO:0000313" key="5">
    <source>
        <dbReference type="EMBL" id="CAH1207895.1"/>
    </source>
</evidence>
<evidence type="ECO:0000313" key="6">
    <source>
        <dbReference type="Proteomes" id="UP000838324"/>
    </source>
</evidence>
<protein>
    <submittedName>
        <fullName evidence="5">HTH-type transcriptional activator RhaR</fullName>
    </submittedName>
</protein>
<accession>A0ABN8GFM0</accession>
<reference evidence="5" key="1">
    <citation type="submission" date="2022-01" db="EMBL/GenBank/DDBJ databases">
        <authorList>
            <person name="Criscuolo A."/>
        </authorList>
    </citation>
    <scope>NUCLEOTIDE SEQUENCE</scope>
    <source>
        <strain evidence="5">CIP111892</strain>
    </source>
</reference>
<dbReference type="PROSITE" id="PS01124">
    <property type="entry name" value="HTH_ARAC_FAMILY_2"/>
    <property type="match status" value="1"/>
</dbReference>
<proteinExistence type="predicted"/>
<dbReference type="SUPFAM" id="SSF51215">
    <property type="entry name" value="Regulatory protein AraC"/>
    <property type="match status" value="1"/>
</dbReference>
<keyword evidence="2" id="KW-0238">DNA-binding</keyword>
<comment type="caution">
    <text evidence="5">The sequence shown here is derived from an EMBL/GenBank/DDBJ whole genome shotgun (WGS) entry which is preliminary data.</text>
</comment>
<keyword evidence="1" id="KW-0805">Transcription regulation</keyword>
<dbReference type="SMART" id="SM00342">
    <property type="entry name" value="HTH_ARAC"/>
    <property type="match status" value="1"/>
</dbReference>
<sequence length="289" mass="33462">MKPIRKNFGNELPFSLLLHYKETKSPQRELPDHQYHWYEFVYVYRGKGTFFIDQTFYEMRQGDIIVVPGNTVHRGFPDKEDPVMSSAVFFSPYLVNNNTFSETYAYLKLFDAAKKNKQYKFTLSPEHAQLVEGDIDAIHEEWEQRRPDGGHAMALLLHLALLHLNRYCLPQAAELGATNELVPDWFREALAFINDHLDQPLELSALAKRAAISPAHFSRVFKQRLGMNATDYISTKRIFSAKDGLLQSNDKIEQIAMSCGFESMPHFYRTFKKYTGMTPAAYRKGNRPH</sequence>
<dbReference type="InterPro" id="IPR020449">
    <property type="entry name" value="Tscrpt_reg_AraC-type_HTH"/>
</dbReference>
<dbReference type="PRINTS" id="PR00032">
    <property type="entry name" value="HTHARAC"/>
</dbReference>
<evidence type="ECO:0000256" key="1">
    <source>
        <dbReference type="ARBA" id="ARBA00023015"/>
    </source>
</evidence>
<dbReference type="RefSeq" id="WP_236334430.1">
    <property type="nucleotide sequence ID" value="NZ_CAKMMG010000003.1"/>
</dbReference>
<evidence type="ECO:0000256" key="2">
    <source>
        <dbReference type="ARBA" id="ARBA00023125"/>
    </source>
</evidence>
<gene>
    <name evidence="5" type="primary">rhaR_27</name>
    <name evidence="5" type="ORF">PAECIP111892_03013</name>
</gene>
<dbReference type="Gene3D" id="1.10.10.60">
    <property type="entry name" value="Homeodomain-like"/>
    <property type="match status" value="2"/>
</dbReference>
<dbReference type="Gene3D" id="2.60.120.10">
    <property type="entry name" value="Jelly Rolls"/>
    <property type="match status" value="1"/>
</dbReference>
<name>A0ABN8GFM0_9BACL</name>